<feature type="signal peptide" evidence="1">
    <location>
        <begin position="1"/>
        <end position="25"/>
    </location>
</feature>
<keyword evidence="4" id="KW-1185">Reference proteome</keyword>
<dbReference type="EMBL" id="JBHUDD010000059">
    <property type="protein sequence ID" value="MFD1510175.1"/>
    <property type="molecule type" value="Genomic_DNA"/>
</dbReference>
<feature type="domain" description="SsuA/THI5-like" evidence="2">
    <location>
        <begin position="43"/>
        <end position="252"/>
    </location>
</feature>
<evidence type="ECO:0000259" key="2">
    <source>
        <dbReference type="Pfam" id="PF09084"/>
    </source>
</evidence>
<gene>
    <name evidence="3" type="ORF">ACFTOW_12260</name>
</gene>
<sequence length="353" mass="37935">MTRFKTFLLMAGCAAATAFAPAAQAQTETVRVGWCTSVLTTGAAPFAIAQHFGWFEELGIKVDVVNFGGSSDCVRNLATGEVLAAVPSLEPMALLDQTGVKTKVFYSAFRRNIFGIGVPEDSDIQTYEDLKGKSIGVTSMASNGVLIARSIAASVGLNPDTDIKIVVSGQPAQSAVLLQNDQIQAVSQWDTNYTLMTRAGVPMRMMTDDLISTFPANSFAALPETIETQGELLAKVAKGYAMGQMFIIADPRKGMDIFQQVYPQVVPTGLAYEESLDRGEALLETVAGNWTLNGETENWGEANMTTYQTYLDWLVDAEVLTASVDASELVTNELIELINDGLDESKVEAALAQ</sequence>
<dbReference type="InterPro" id="IPR015168">
    <property type="entry name" value="SsuA/THI5"/>
</dbReference>
<evidence type="ECO:0000256" key="1">
    <source>
        <dbReference type="SAM" id="SignalP"/>
    </source>
</evidence>
<feature type="chain" id="PRO_5047069504" evidence="1">
    <location>
        <begin position="26"/>
        <end position="353"/>
    </location>
</feature>
<dbReference type="SUPFAM" id="SSF53850">
    <property type="entry name" value="Periplasmic binding protein-like II"/>
    <property type="match status" value="1"/>
</dbReference>
<dbReference type="Proteomes" id="UP001597186">
    <property type="component" value="Unassembled WGS sequence"/>
</dbReference>
<dbReference type="Gene3D" id="3.40.190.10">
    <property type="entry name" value="Periplasmic binding protein-like II"/>
    <property type="match status" value="2"/>
</dbReference>
<keyword evidence="1" id="KW-0732">Signal</keyword>
<name>A0ABW4EH39_9RHOB</name>
<comment type="caution">
    <text evidence="3">The sequence shown here is derived from an EMBL/GenBank/DDBJ whole genome shotgun (WGS) entry which is preliminary data.</text>
</comment>
<protein>
    <submittedName>
        <fullName evidence="3">ABC transporter substrate-binding protein</fullName>
    </submittedName>
</protein>
<accession>A0ABW4EH39</accession>
<organism evidence="3 4">
    <name type="scientific">Lacimonas salitolerans</name>
    <dbReference type="NCBI Taxonomy" id="1323750"/>
    <lineage>
        <taxon>Bacteria</taxon>
        <taxon>Pseudomonadati</taxon>
        <taxon>Pseudomonadota</taxon>
        <taxon>Alphaproteobacteria</taxon>
        <taxon>Rhodobacterales</taxon>
        <taxon>Paracoccaceae</taxon>
        <taxon>Lacimonas</taxon>
    </lineage>
</organism>
<reference evidence="4" key="1">
    <citation type="journal article" date="2019" name="Int. J. Syst. Evol. Microbiol.">
        <title>The Global Catalogue of Microorganisms (GCM) 10K type strain sequencing project: providing services to taxonomists for standard genome sequencing and annotation.</title>
        <authorList>
            <consortium name="The Broad Institute Genomics Platform"/>
            <consortium name="The Broad Institute Genome Sequencing Center for Infectious Disease"/>
            <person name="Wu L."/>
            <person name="Ma J."/>
        </authorList>
    </citation>
    <scope>NUCLEOTIDE SEQUENCE [LARGE SCALE GENOMIC DNA]</scope>
    <source>
        <strain evidence="4">CGMCC 1.12477</strain>
    </source>
</reference>
<evidence type="ECO:0000313" key="4">
    <source>
        <dbReference type="Proteomes" id="UP001597186"/>
    </source>
</evidence>
<proteinExistence type="predicted"/>
<dbReference type="Pfam" id="PF09084">
    <property type="entry name" value="NMT1"/>
    <property type="match status" value="1"/>
</dbReference>
<dbReference type="RefSeq" id="WP_379916083.1">
    <property type="nucleotide sequence ID" value="NZ_JBHUDD010000059.1"/>
</dbReference>
<dbReference type="PANTHER" id="PTHR30024">
    <property type="entry name" value="ALIPHATIC SULFONATES-BINDING PROTEIN-RELATED"/>
    <property type="match status" value="1"/>
</dbReference>
<evidence type="ECO:0000313" key="3">
    <source>
        <dbReference type="EMBL" id="MFD1510175.1"/>
    </source>
</evidence>
<dbReference type="PANTHER" id="PTHR30024:SF42">
    <property type="entry name" value="ALIPHATIC SULFONATES-BINDING PROTEIN-RELATED"/>
    <property type="match status" value="1"/>
</dbReference>